<proteinExistence type="predicted"/>
<gene>
    <name evidence="2" type="ORF">ENR64_16040</name>
</gene>
<feature type="transmembrane region" description="Helical" evidence="1">
    <location>
        <begin position="73"/>
        <end position="95"/>
    </location>
</feature>
<feature type="transmembrane region" description="Helical" evidence="1">
    <location>
        <begin position="12"/>
        <end position="34"/>
    </location>
</feature>
<organism evidence="2">
    <name type="scientific">Oscillatoriales cyanobacterium SpSt-418</name>
    <dbReference type="NCBI Taxonomy" id="2282169"/>
    <lineage>
        <taxon>Bacteria</taxon>
        <taxon>Bacillati</taxon>
        <taxon>Cyanobacteriota</taxon>
        <taxon>Cyanophyceae</taxon>
        <taxon>Oscillatoriophycideae</taxon>
        <taxon>Oscillatoriales</taxon>
    </lineage>
</organism>
<dbReference type="AlphaFoldDB" id="A0A7C3PG93"/>
<feature type="transmembrane region" description="Helical" evidence="1">
    <location>
        <begin position="101"/>
        <end position="129"/>
    </location>
</feature>
<reference evidence="2" key="1">
    <citation type="journal article" date="2020" name="mSystems">
        <title>Genome- and Community-Level Interaction Insights into Carbon Utilization and Element Cycling Functions of Hydrothermarchaeota in Hydrothermal Sediment.</title>
        <authorList>
            <person name="Zhou Z."/>
            <person name="Liu Y."/>
            <person name="Xu W."/>
            <person name="Pan J."/>
            <person name="Luo Z.H."/>
            <person name="Li M."/>
        </authorList>
    </citation>
    <scope>NUCLEOTIDE SEQUENCE [LARGE SCALE GENOMIC DNA]</scope>
    <source>
        <strain evidence="2">SpSt-418</strain>
    </source>
</reference>
<evidence type="ECO:0000313" key="2">
    <source>
        <dbReference type="EMBL" id="HFM99234.1"/>
    </source>
</evidence>
<keyword evidence="1" id="KW-1133">Transmembrane helix</keyword>
<accession>A0A7C3PG93</accession>
<comment type="caution">
    <text evidence="2">The sequence shown here is derived from an EMBL/GenBank/DDBJ whole genome shotgun (WGS) entry which is preliminary data.</text>
</comment>
<name>A0A7C3PG93_9CYAN</name>
<feature type="transmembrane region" description="Helical" evidence="1">
    <location>
        <begin position="46"/>
        <end position="66"/>
    </location>
</feature>
<keyword evidence="1" id="KW-0812">Transmembrane</keyword>
<sequence length="138" mass="15236">MRQASIAFSAGAFGGLVNSLTVWLFGLIGITPLFGVKIAPALTPAWLYPRLVWGGLWGLLFLLPIHYLIRKPLWFYGLLFSLLPSLVQLLLVFPVKDSKGLFGLALGGLTPLFVLLFNAVWGIATAFWLHLSDRKIVE</sequence>
<dbReference type="EMBL" id="DSRU01000231">
    <property type="protein sequence ID" value="HFM99234.1"/>
    <property type="molecule type" value="Genomic_DNA"/>
</dbReference>
<keyword evidence="1" id="KW-0472">Membrane</keyword>
<evidence type="ECO:0000256" key="1">
    <source>
        <dbReference type="SAM" id="Phobius"/>
    </source>
</evidence>
<protein>
    <submittedName>
        <fullName evidence="2">Uncharacterized protein</fullName>
    </submittedName>
</protein>